<accession>A0A2S6I6B5</accession>
<organism evidence="2 3">
    <name type="scientific">Neolewinella xylanilytica</name>
    <dbReference type="NCBI Taxonomy" id="1514080"/>
    <lineage>
        <taxon>Bacteria</taxon>
        <taxon>Pseudomonadati</taxon>
        <taxon>Bacteroidota</taxon>
        <taxon>Saprospiria</taxon>
        <taxon>Saprospirales</taxon>
        <taxon>Lewinellaceae</taxon>
        <taxon>Neolewinella</taxon>
    </lineage>
</organism>
<dbReference type="InterPro" id="IPR029464">
    <property type="entry name" value="HSDR_N"/>
</dbReference>
<comment type="caution">
    <text evidence="2">The sequence shown here is derived from an EMBL/GenBank/DDBJ whole genome shotgun (WGS) entry which is preliminary data.</text>
</comment>
<dbReference type="Pfam" id="PF13588">
    <property type="entry name" value="HSDR_N_2"/>
    <property type="match status" value="1"/>
</dbReference>
<keyword evidence="3" id="KW-1185">Reference proteome</keyword>
<gene>
    <name evidence="2" type="ORF">CLV84_3652</name>
</gene>
<dbReference type="Proteomes" id="UP000237662">
    <property type="component" value="Unassembled WGS sequence"/>
</dbReference>
<feature type="domain" description="Type I restriction enzyme R protein N-terminal" evidence="1">
    <location>
        <begin position="47"/>
        <end position="156"/>
    </location>
</feature>
<dbReference type="AlphaFoldDB" id="A0A2S6I6B5"/>
<dbReference type="EMBL" id="PTJC01000006">
    <property type="protein sequence ID" value="PPK86716.1"/>
    <property type="molecule type" value="Genomic_DNA"/>
</dbReference>
<protein>
    <submittedName>
        <fullName evidence="2">Type I restriction and modification enzyme subunit R-like protein</fullName>
    </submittedName>
</protein>
<dbReference type="Gene3D" id="3.90.1570.30">
    <property type="match status" value="1"/>
</dbReference>
<proteinExistence type="predicted"/>
<evidence type="ECO:0000313" key="2">
    <source>
        <dbReference type="EMBL" id="PPK86716.1"/>
    </source>
</evidence>
<evidence type="ECO:0000259" key="1">
    <source>
        <dbReference type="Pfam" id="PF13588"/>
    </source>
</evidence>
<sequence length="158" mass="18754">MPIPTVTNPEPLDLRLERFTPRLNLRTEGNRRMVMGEIRRKWLVLQPEEFVRQLLIHFLIQDMRYNRNRITVERGVKVQGDPRRTDILVFDQQMRPFLLIECKAPSVPLRTDVFRQAAHYNGPLRVPYLMVSNGRESYVAAIDYAAESYRFLPMVPEW</sequence>
<reference evidence="2 3" key="1">
    <citation type="submission" date="2018-02" db="EMBL/GenBank/DDBJ databases">
        <title>Genomic Encyclopedia of Archaeal and Bacterial Type Strains, Phase II (KMG-II): from individual species to whole genera.</title>
        <authorList>
            <person name="Goeker M."/>
        </authorList>
    </citation>
    <scope>NUCLEOTIDE SEQUENCE [LARGE SCALE GENOMIC DNA]</scope>
    <source>
        <strain evidence="2 3">DSM 29526</strain>
    </source>
</reference>
<evidence type="ECO:0000313" key="3">
    <source>
        <dbReference type="Proteomes" id="UP000237662"/>
    </source>
</evidence>
<name>A0A2S6I6B5_9BACT</name>